<dbReference type="EMBL" id="BPLR01011577">
    <property type="protein sequence ID" value="GIY47421.1"/>
    <property type="molecule type" value="Genomic_DNA"/>
</dbReference>
<reference evidence="1 2" key="1">
    <citation type="submission" date="2021-06" db="EMBL/GenBank/DDBJ databases">
        <title>Caerostris extrusa draft genome.</title>
        <authorList>
            <person name="Kono N."/>
            <person name="Arakawa K."/>
        </authorList>
    </citation>
    <scope>NUCLEOTIDE SEQUENCE [LARGE SCALE GENOMIC DNA]</scope>
</reference>
<protein>
    <submittedName>
        <fullName evidence="1">Uncharacterized protein</fullName>
    </submittedName>
</protein>
<dbReference type="Proteomes" id="UP001054945">
    <property type="component" value="Unassembled WGS sequence"/>
</dbReference>
<comment type="caution">
    <text evidence="1">The sequence shown here is derived from an EMBL/GenBank/DDBJ whole genome shotgun (WGS) entry which is preliminary data.</text>
</comment>
<accession>A0AAV4TPI4</accession>
<keyword evidence="2" id="KW-1185">Reference proteome</keyword>
<proteinExistence type="predicted"/>
<gene>
    <name evidence="1" type="ORF">CEXT_559681</name>
</gene>
<name>A0AAV4TPI4_CAEEX</name>
<evidence type="ECO:0000313" key="2">
    <source>
        <dbReference type="Proteomes" id="UP001054945"/>
    </source>
</evidence>
<dbReference type="AlphaFoldDB" id="A0AAV4TPI4"/>
<sequence length="101" mass="11574">MGFVLSPFRRLGEILKVNLKGYSASRSSEFRATRRQFPHARNKQDKTMEIETAIISQRYFPHDRRCDKYRSSAASSESEVPDGCADVTIVEDDLFSLERLG</sequence>
<evidence type="ECO:0000313" key="1">
    <source>
        <dbReference type="EMBL" id="GIY47421.1"/>
    </source>
</evidence>
<organism evidence="1 2">
    <name type="scientific">Caerostris extrusa</name>
    <name type="common">Bark spider</name>
    <name type="synonym">Caerostris bankana</name>
    <dbReference type="NCBI Taxonomy" id="172846"/>
    <lineage>
        <taxon>Eukaryota</taxon>
        <taxon>Metazoa</taxon>
        <taxon>Ecdysozoa</taxon>
        <taxon>Arthropoda</taxon>
        <taxon>Chelicerata</taxon>
        <taxon>Arachnida</taxon>
        <taxon>Araneae</taxon>
        <taxon>Araneomorphae</taxon>
        <taxon>Entelegynae</taxon>
        <taxon>Araneoidea</taxon>
        <taxon>Araneidae</taxon>
        <taxon>Caerostris</taxon>
    </lineage>
</organism>